<evidence type="ECO:0000256" key="4">
    <source>
        <dbReference type="ARBA" id="ARBA00022692"/>
    </source>
</evidence>
<reference evidence="8" key="1">
    <citation type="journal article" date="2003" name="Appl. Environ. Microbiol.">
        <title>A colonization factor (production of lateral flagella) of mesophilic Aeromonas spp. is inactive in Aeromonas salmonicida strains.</title>
        <authorList>
            <person name="Merino S."/>
            <person name="Gavin R."/>
            <person name="Vilches S."/>
            <person name="Shaw J.G."/>
            <person name="Tomas J.M."/>
        </authorList>
    </citation>
    <scope>NUCLEOTIDE SEQUENCE</scope>
    <source>
        <strain evidence="8">AH-3</strain>
    </source>
</reference>
<gene>
    <name evidence="8" type="primary">fliQL</name>
</gene>
<dbReference type="AlphaFoldDB" id="Q2LKC3"/>
<evidence type="ECO:0000256" key="1">
    <source>
        <dbReference type="ARBA" id="ARBA00004651"/>
    </source>
</evidence>
<evidence type="ECO:0000313" key="8">
    <source>
        <dbReference type="EMBL" id="AAZ99731.1"/>
    </source>
</evidence>
<reference evidence="8" key="2">
    <citation type="journal article" date="2006" name="J. Bacteriol.">
        <title>Analysis of the lateral flagellar gene system of Aeromonas hydrophila AH-3.</title>
        <authorList>
            <person name="Canals R."/>
            <person name="Altarriba M."/>
            <person name="Vilches S."/>
            <person name="Horsburgh G."/>
            <person name="Shaw J.G."/>
            <person name="Tomas J.M."/>
            <person name="Merino S."/>
        </authorList>
    </citation>
    <scope>NUCLEOTIDE SEQUENCE</scope>
    <source>
        <strain evidence="8">AH-3</strain>
    </source>
</reference>
<dbReference type="PANTHER" id="PTHR34040:SF8">
    <property type="entry name" value="FLAGELLAR BIOSYNTHETIC PROTEIN FLIQ"/>
    <property type="match status" value="1"/>
</dbReference>
<sequence length="93" mass="10038">MEADVTPEQSVALIGGAVNLVVVMVSVLIVPSLIVGLVVSVFQAATQIQEQTLSFLPRFLVTLMTLIFTGNWLLSQITTLFHDLFLKIPGLIG</sequence>
<protein>
    <submittedName>
        <fullName evidence="8">FliQL</fullName>
    </submittedName>
</protein>
<keyword evidence="3" id="KW-1003">Cell membrane</keyword>
<dbReference type="GO" id="GO:0005886">
    <property type="term" value="C:plasma membrane"/>
    <property type="evidence" value="ECO:0007669"/>
    <property type="project" value="UniProtKB-SubCell"/>
</dbReference>
<dbReference type="InterPro" id="IPR002191">
    <property type="entry name" value="Bac_export_3"/>
</dbReference>
<keyword evidence="4 7" id="KW-0812">Transmembrane</keyword>
<evidence type="ECO:0000256" key="2">
    <source>
        <dbReference type="ARBA" id="ARBA00006156"/>
    </source>
</evidence>
<dbReference type="PRINTS" id="PR00952">
    <property type="entry name" value="TYPE3IMQPROT"/>
</dbReference>
<dbReference type="Pfam" id="PF01313">
    <property type="entry name" value="Bac_export_3"/>
    <property type="match status" value="1"/>
</dbReference>
<dbReference type="PIRSF" id="PIRSF004669">
    <property type="entry name" value="FliQ"/>
    <property type="match status" value="1"/>
</dbReference>
<keyword evidence="6 7" id="KW-0472">Membrane</keyword>
<feature type="transmembrane region" description="Helical" evidence="7">
    <location>
        <begin position="55"/>
        <end position="74"/>
    </location>
</feature>
<feature type="transmembrane region" description="Helical" evidence="7">
    <location>
        <begin position="20"/>
        <end position="43"/>
    </location>
</feature>
<comment type="similarity">
    <text evidence="2">Belongs to the FliQ/MopD/SpaQ family.</text>
</comment>
<name>Q2LKC3_AERHY</name>
<keyword evidence="5 7" id="KW-1133">Transmembrane helix</keyword>
<comment type="subcellular location">
    <subcellularLocation>
        <location evidence="1">Cell membrane</location>
        <topology evidence="1">Multi-pass membrane protein</topology>
    </subcellularLocation>
</comment>
<proteinExistence type="inferred from homology"/>
<dbReference type="EMBL" id="DQ124694">
    <property type="protein sequence ID" value="AAZ99731.1"/>
    <property type="molecule type" value="Genomic_DNA"/>
</dbReference>
<dbReference type="GO" id="GO:0009306">
    <property type="term" value="P:protein secretion"/>
    <property type="evidence" value="ECO:0007669"/>
    <property type="project" value="InterPro"/>
</dbReference>
<evidence type="ECO:0000256" key="6">
    <source>
        <dbReference type="ARBA" id="ARBA00023136"/>
    </source>
</evidence>
<dbReference type="PANTHER" id="PTHR34040">
    <property type="entry name" value="FLAGELLAR BIOSYNTHETIC PROTEIN FLIQ"/>
    <property type="match status" value="1"/>
</dbReference>
<accession>Q2LKC3</accession>
<evidence type="ECO:0000256" key="7">
    <source>
        <dbReference type="SAM" id="Phobius"/>
    </source>
</evidence>
<evidence type="ECO:0000256" key="3">
    <source>
        <dbReference type="ARBA" id="ARBA00022475"/>
    </source>
</evidence>
<evidence type="ECO:0000256" key="5">
    <source>
        <dbReference type="ARBA" id="ARBA00022989"/>
    </source>
</evidence>
<organism evidence="8">
    <name type="scientific">Aeromonas hydrophila</name>
    <dbReference type="NCBI Taxonomy" id="644"/>
    <lineage>
        <taxon>Bacteria</taxon>
        <taxon>Pseudomonadati</taxon>
        <taxon>Pseudomonadota</taxon>
        <taxon>Gammaproteobacteria</taxon>
        <taxon>Aeromonadales</taxon>
        <taxon>Aeromonadaceae</taxon>
        <taxon>Aeromonas</taxon>
    </lineage>
</organism>